<dbReference type="OrthoDB" id="202840at2759"/>
<comment type="caution">
    <text evidence="3">The sequence shown here is derived from an EMBL/GenBank/DDBJ whole genome shotgun (WGS) entry which is preliminary data.</text>
</comment>
<dbReference type="PROSITE" id="PS50404">
    <property type="entry name" value="GST_NTER"/>
    <property type="match status" value="1"/>
</dbReference>
<dbReference type="PANTHER" id="PTHR43968">
    <property type="match status" value="1"/>
</dbReference>
<evidence type="ECO:0000313" key="3">
    <source>
        <dbReference type="EMBL" id="ORZ40433.1"/>
    </source>
</evidence>
<gene>
    <name evidence="3" type="ORF">BCR44DRAFT_125288</name>
</gene>
<dbReference type="Proteomes" id="UP000193411">
    <property type="component" value="Unassembled WGS sequence"/>
</dbReference>
<keyword evidence="3" id="KW-0808">Transferase</keyword>
<evidence type="ECO:0000313" key="4">
    <source>
        <dbReference type="Proteomes" id="UP000193411"/>
    </source>
</evidence>
<dbReference type="InterPro" id="IPR036249">
    <property type="entry name" value="Thioredoxin-like_sf"/>
</dbReference>
<proteinExistence type="predicted"/>
<reference evidence="3 4" key="1">
    <citation type="submission" date="2016-07" db="EMBL/GenBank/DDBJ databases">
        <title>Pervasive Adenine N6-methylation of Active Genes in Fungi.</title>
        <authorList>
            <consortium name="DOE Joint Genome Institute"/>
            <person name="Mondo S.J."/>
            <person name="Dannebaum R.O."/>
            <person name="Kuo R.C."/>
            <person name="Labutti K."/>
            <person name="Haridas S."/>
            <person name="Kuo A."/>
            <person name="Salamov A."/>
            <person name="Ahrendt S.R."/>
            <person name="Lipzen A."/>
            <person name="Sullivan W."/>
            <person name="Andreopoulos W.B."/>
            <person name="Clum A."/>
            <person name="Lindquist E."/>
            <person name="Daum C."/>
            <person name="Ramamoorthy G.K."/>
            <person name="Gryganskyi A."/>
            <person name="Culley D."/>
            <person name="Magnuson J.K."/>
            <person name="James T.Y."/>
            <person name="O'Malley M.A."/>
            <person name="Stajich J.E."/>
            <person name="Spatafora J.W."/>
            <person name="Visel A."/>
            <person name="Grigoriev I.V."/>
        </authorList>
    </citation>
    <scope>NUCLEOTIDE SEQUENCE [LARGE SCALE GENOMIC DNA]</scope>
    <source>
        <strain evidence="3 4">PL171</strain>
    </source>
</reference>
<dbReference type="SFLD" id="SFLDG00358">
    <property type="entry name" value="Main_(cytGST)"/>
    <property type="match status" value="1"/>
</dbReference>
<sequence>MSPSAPAATTSAHAAAAAAKSFYPLRYFFTPYCPFAHRSSIALHEVGLLTSIEPGSQSNGQLEVVHIDIRNKPDWYLRDINPKGKVPTLEITTGGKKEIMIESALIAEFVLQTHGSPIAIMQSTADDAMLRYRAGLVIDALSNQFNPGYFGLLREKDPSKQPAAKDKFLDAVKAVQAVLSHGGDYATGSRFTIADVIGAPFVARLPVLEHYRGFVVPDTPEYARFHAWKRALLARESVKATTAEMGWLIEQNKVNAV</sequence>
<dbReference type="AlphaFoldDB" id="A0A1Y2I386"/>
<dbReference type="SUPFAM" id="SSF47616">
    <property type="entry name" value="GST C-terminal domain-like"/>
    <property type="match status" value="1"/>
</dbReference>
<dbReference type="GO" id="GO:0016740">
    <property type="term" value="F:transferase activity"/>
    <property type="evidence" value="ECO:0007669"/>
    <property type="project" value="UniProtKB-KW"/>
</dbReference>
<dbReference type="InterPro" id="IPR040079">
    <property type="entry name" value="Glutathione_S-Trfase"/>
</dbReference>
<dbReference type="GO" id="GO:0005737">
    <property type="term" value="C:cytoplasm"/>
    <property type="evidence" value="ECO:0007669"/>
    <property type="project" value="TreeGrafter"/>
</dbReference>
<accession>A0A1Y2I386</accession>
<dbReference type="InterPro" id="IPR010987">
    <property type="entry name" value="Glutathione-S-Trfase_C-like"/>
</dbReference>
<organism evidence="3 4">
    <name type="scientific">Catenaria anguillulae PL171</name>
    <dbReference type="NCBI Taxonomy" id="765915"/>
    <lineage>
        <taxon>Eukaryota</taxon>
        <taxon>Fungi</taxon>
        <taxon>Fungi incertae sedis</taxon>
        <taxon>Blastocladiomycota</taxon>
        <taxon>Blastocladiomycetes</taxon>
        <taxon>Blastocladiales</taxon>
        <taxon>Catenariaceae</taxon>
        <taxon>Catenaria</taxon>
    </lineage>
</organism>
<evidence type="ECO:0000259" key="2">
    <source>
        <dbReference type="PROSITE" id="PS50405"/>
    </source>
</evidence>
<dbReference type="Gene3D" id="1.20.1050.10">
    <property type="match status" value="1"/>
</dbReference>
<feature type="domain" description="GST N-terminal" evidence="1">
    <location>
        <begin position="23"/>
        <end position="118"/>
    </location>
</feature>
<dbReference type="InterPro" id="IPR050983">
    <property type="entry name" value="GST_Omega/HSP26"/>
</dbReference>
<dbReference type="Gene3D" id="3.40.30.10">
    <property type="entry name" value="Glutaredoxin"/>
    <property type="match status" value="1"/>
</dbReference>
<dbReference type="InterPro" id="IPR004045">
    <property type="entry name" value="Glutathione_S-Trfase_N"/>
</dbReference>
<dbReference type="PROSITE" id="PS50405">
    <property type="entry name" value="GST_CTER"/>
    <property type="match status" value="1"/>
</dbReference>
<dbReference type="SUPFAM" id="SSF52833">
    <property type="entry name" value="Thioredoxin-like"/>
    <property type="match status" value="1"/>
</dbReference>
<dbReference type="PANTHER" id="PTHR43968:SF6">
    <property type="entry name" value="GLUTATHIONE S-TRANSFERASE OMEGA"/>
    <property type="match status" value="1"/>
</dbReference>
<evidence type="ECO:0000259" key="1">
    <source>
        <dbReference type="PROSITE" id="PS50404"/>
    </source>
</evidence>
<dbReference type="InterPro" id="IPR036282">
    <property type="entry name" value="Glutathione-S-Trfase_C_sf"/>
</dbReference>
<dbReference type="STRING" id="765915.A0A1Y2I386"/>
<dbReference type="SFLD" id="SFLDS00019">
    <property type="entry name" value="Glutathione_Transferase_(cytos"/>
    <property type="match status" value="1"/>
</dbReference>
<protein>
    <submittedName>
        <fullName evidence="3">Glutathione S-transferase</fullName>
    </submittedName>
</protein>
<dbReference type="Pfam" id="PF13409">
    <property type="entry name" value="GST_N_2"/>
    <property type="match status" value="1"/>
</dbReference>
<feature type="domain" description="GST C-terminal" evidence="2">
    <location>
        <begin position="127"/>
        <end position="256"/>
    </location>
</feature>
<dbReference type="Pfam" id="PF13410">
    <property type="entry name" value="GST_C_2"/>
    <property type="match status" value="1"/>
</dbReference>
<name>A0A1Y2I386_9FUNG</name>
<keyword evidence="4" id="KW-1185">Reference proteome</keyword>
<dbReference type="EMBL" id="MCFL01000003">
    <property type="protein sequence ID" value="ORZ40433.1"/>
    <property type="molecule type" value="Genomic_DNA"/>
</dbReference>